<dbReference type="Proteomes" id="UP000637788">
    <property type="component" value="Unassembled WGS sequence"/>
</dbReference>
<dbReference type="GO" id="GO:0003677">
    <property type="term" value="F:DNA binding"/>
    <property type="evidence" value="ECO:0007669"/>
    <property type="project" value="UniProtKB-KW"/>
</dbReference>
<reference evidence="6" key="1">
    <citation type="journal article" date="2014" name="Int. J. Syst. Evol. Microbiol.">
        <title>Complete genome sequence of Corynebacterium casei LMG S-19264T (=DSM 44701T), isolated from a smear-ripened cheese.</title>
        <authorList>
            <consortium name="US DOE Joint Genome Institute (JGI-PGF)"/>
            <person name="Walter F."/>
            <person name="Albersmeier A."/>
            <person name="Kalinowski J."/>
            <person name="Ruckert C."/>
        </authorList>
    </citation>
    <scope>NUCLEOTIDE SEQUENCE</scope>
    <source>
        <strain evidence="6">JCM 3035</strain>
    </source>
</reference>
<dbReference type="PROSITE" id="PS00552">
    <property type="entry name" value="HTH_MERR_1"/>
    <property type="match status" value="1"/>
</dbReference>
<keyword evidence="2" id="KW-0238">DNA-binding</keyword>
<dbReference type="PRINTS" id="PR00040">
    <property type="entry name" value="HTHMERR"/>
</dbReference>
<reference evidence="6" key="2">
    <citation type="submission" date="2020-09" db="EMBL/GenBank/DDBJ databases">
        <authorList>
            <person name="Sun Q."/>
            <person name="Ohkuma M."/>
        </authorList>
    </citation>
    <scope>NUCLEOTIDE SEQUENCE</scope>
    <source>
        <strain evidence="6">JCM 3035</strain>
    </source>
</reference>
<dbReference type="GO" id="GO:0003700">
    <property type="term" value="F:DNA-binding transcription factor activity"/>
    <property type="evidence" value="ECO:0007669"/>
    <property type="project" value="InterPro"/>
</dbReference>
<evidence type="ECO:0000313" key="7">
    <source>
        <dbReference type="Proteomes" id="UP000637788"/>
    </source>
</evidence>
<accession>A0A917V7Z0</accession>
<evidence type="ECO:0000313" key="6">
    <source>
        <dbReference type="EMBL" id="GGK48778.1"/>
    </source>
</evidence>
<keyword evidence="3" id="KW-0804">Transcription</keyword>
<evidence type="ECO:0000256" key="4">
    <source>
        <dbReference type="SAM" id="Coils"/>
    </source>
</evidence>
<dbReference type="Pfam" id="PF00376">
    <property type="entry name" value="MerR"/>
    <property type="match status" value="1"/>
</dbReference>
<name>A0A917V7Z0_9ACTN</name>
<evidence type="ECO:0000256" key="1">
    <source>
        <dbReference type="ARBA" id="ARBA00023015"/>
    </source>
</evidence>
<dbReference type="SUPFAM" id="SSF46955">
    <property type="entry name" value="Putative DNA-binding domain"/>
    <property type="match status" value="1"/>
</dbReference>
<dbReference type="Pfam" id="PF09278">
    <property type="entry name" value="MerR-DNA-bind"/>
    <property type="match status" value="1"/>
</dbReference>
<evidence type="ECO:0000256" key="3">
    <source>
        <dbReference type="ARBA" id="ARBA00023163"/>
    </source>
</evidence>
<keyword evidence="4" id="KW-0175">Coiled coil</keyword>
<dbReference type="PROSITE" id="PS50937">
    <property type="entry name" value="HTH_MERR_2"/>
    <property type="match status" value="1"/>
</dbReference>
<dbReference type="SMART" id="SM00422">
    <property type="entry name" value="HTH_MERR"/>
    <property type="match status" value="1"/>
</dbReference>
<dbReference type="EMBL" id="BMPQ01000001">
    <property type="protein sequence ID" value="GGK48778.1"/>
    <property type="molecule type" value="Genomic_DNA"/>
</dbReference>
<dbReference type="PANTHER" id="PTHR30204:SF97">
    <property type="entry name" value="MERR FAMILY REGULATORY PROTEIN"/>
    <property type="match status" value="1"/>
</dbReference>
<dbReference type="Gene3D" id="1.10.1660.10">
    <property type="match status" value="1"/>
</dbReference>
<dbReference type="InterPro" id="IPR047057">
    <property type="entry name" value="MerR_fam"/>
</dbReference>
<keyword evidence="7" id="KW-1185">Reference proteome</keyword>
<protein>
    <recommendedName>
        <fullName evidence="5">HTH merR-type domain-containing protein</fullName>
    </recommendedName>
</protein>
<dbReference type="PANTHER" id="PTHR30204">
    <property type="entry name" value="REDOX-CYCLING DRUG-SENSING TRANSCRIPTIONAL ACTIVATOR SOXR"/>
    <property type="match status" value="1"/>
</dbReference>
<evidence type="ECO:0000256" key="2">
    <source>
        <dbReference type="ARBA" id="ARBA00023125"/>
    </source>
</evidence>
<dbReference type="InterPro" id="IPR009061">
    <property type="entry name" value="DNA-bd_dom_put_sf"/>
</dbReference>
<gene>
    <name evidence="6" type="ORF">GCM10010094_06340</name>
</gene>
<organism evidence="6 7">
    <name type="scientific">Streptomyces flaveus</name>
    <dbReference type="NCBI Taxonomy" id="66370"/>
    <lineage>
        <taxon>Bacteria</taxon>
        <taxon>Bacillati</taxon>
        <taxon>Actinomycetota</taxon>
        <taxon>Actinomycetes</taxon>
        <taxon>Kitasatosporales</taxon>
        <taxon>Streptomycetaceae</taxon>
        <taxon>Streptomyces</taxon>
        <taxon>Streptomyces aurantiacus group</taxon>
    </lineage>
</organism>
<dbReference type="InterPro" id="IPR000551">
    <property type="entry name" value="MerR-type_HTH_dom"/>
</dbReference>
<feature type="coiled-coil region" evidence="4">
    <location>
        <begin position="116"/>
        <end position="143"/>
    </location>
</feature>
<proteinExistence type="predicted"/>
<evidence type="ECO:0000259" key="5">
    <source>
        <dbReference type="PROSITE" id="PS50937"/>
    </source>
</evidence>
<feature type="domain" description="HTH merR-type" evidence="5">
    <location>
        <begin position="37"/>
        <end position="105"/>
    </location>
</feature>
<comment type="caution">
    <text evidence="6">The sequence shown here is derived from an EMBL/GenBank/DDBJ whole genome shotgun (WGS) entry which is preliminary data.</text>
</comment>
<keyword evidence="1" id="KW-0805">Transcription regulation</keyword>
<dbReference type="InterPro" id="IPR015358">
    <property type="entry name" value="Tscrpt_reg_MerR_DNA-bd"/>
</dbReference>
<dbReference type="AlphaFoldDB" id="A0A917V7Z0"/>
<sequence>MAGTLKPDASVRGKCWSSGLGVRGITMTVTVAAAERLIRIGEVARGAGVSVRAVRYYEQQGLLIAERSPSGQRLYRQDAIPLVRFFQQMFAAGLTSRRITELLPCWDAGHTDAEQRAMLRAERERIQAKIDDLQAALDHLDKVIAITDTHP</sequence>